<dbReference type="PANTHER" id="PTHR10030:SF37">
    <property type="entry name" value="ALPHA-L-FUCOSIDASE-RELATED"/>
    <property type="match status" value="1"/>
</dbReference>
<evidence type="ECO:0000259" key="7">
    <source>
        <dbReference type="PROSITE" id="PS50022"/>
    </source>
</evidence>
<dbReference type="GO" id="GO:0004560">
    <property type="term" value="F:alpha-L-fucosidase activity"/>
    <property type="evidence" value="ECO:0007669"/>
    <property type="project" value="InterPro"/>
</dbReference>
<protein>
    <recommendedName>
        <fullName evidence="2">alpha-L-fucosidase</fullName>
        <ecNumber evidence="2">3.2.1.51</ecNumber>
    </recommendedName>
</protein>
<keyword evidence="4" id="KW-0378">Hydrolase</keyword>
<comment type="similarity">
    <text evidence="1">Belongs to the glycosyl hydrolase 29 family.</text>
</comment>
<accession>A0A248K2J8</accession>
<evidence type="ECO:0000256" key="1">
    <source>
        <dbReference type="ARBA" id="ARBA00007951"/>
    </source>
</evidence>
<dbReference type="GO" id="GO:0016139">
    <property type="term" value="P:glycoside catabolic process"/>
    <property type="evidence" value="ECO:0007669"/>
    <property type="project" value="TreeGrafter"/>
</dbReference>
<dbReference type="InterPro" id="IPR000933">
    <property type="entry name" value="Glyco_hydro_29"/>
</dbReference>
<feature type="domain" description="F5/8 type C" evidence="7">
    <location>
        <begin position="562"/>
        <end position="712"/>
    </location>
</feature>
<proteinExistence type="inferred from homology"/>
<feature type="signal peptide" evidence="6">
    <location>
        <begin position="1"/>
        <end position="35"/>
    </location>
</feature>
<dbReference type="SUPFAM" id="SSF49785">
    <property type="entry name" value="Galactose-binding domain-like"/>
    <property type="match status" value="2"/>
</dbReference>
<dbReference type="PANTHER" id="PTHR10030">
    <property type="entry name" value="ALPHA-L-FUCOSIDASE"/>
    <property type="match status" value="1"/>
</dbReference>
<dbReference type="EC" id="3.2.1.51" evidence="2"/>
<evidence type="ECO:0000313" key="8">
    <source>
        <dbReference type="EMBL" id="ASG25203.1"/>
    </source>
</evidence>
<evidence type="ECO:0000313" key="9">
    <source>
        <dbReference type="Proteomes" id="UP000197153"/>
    </source>
</evidence>
<dbReference type="InterPro" id="IPR006311">
    <property type="entry name" value="TAT_signal"/>
</dbReference>
<dbReference type="Proteomes" id="UP000197153">
    <property type="component" value="Chromosome 4"/>
</dbReference>
<dbReference type="InterPro" id="IPR008979">
    <property type="entry name" value="Galactose-bd-like_sf"/>
</dbReference>
<evidence type="ECO:0000256" key="4">
    <source>
        <dbReference type="ARBA" id="ARBA00022801"/>
    </source>
</evidence>
<dbReference type="Gene3D" id="3.20.20.80">
    <property type="entry name" value="Glycosidases"/>
    <property type="match status" value="1"/>
</dbReference>
<name>A0A248K2J8_9PROT</name>
<dbReference type="KEGG" id="nao:Y958_30070"/>
<keyword evidence="5" id="KW-0326">Glycosidase</keyword>
<dbReference type="SUPFAM" id="SSF51445">
    <property type="entry name" value="(Trans)glycosidases"/>
    <property type="match status" value="1"/>
</dbReference>
<dbReference type="InterPro" id="IPR059177">
    <property type="entry name" value="GH29D-like_dom"/>
</dbReference>
<evidence type="ECO:0000256" key="6">
    <source>
        <dbReference type="SAM" id="SignalP"/>
    </source>
</evidence>
<feature type="chain" id="PRO_5012354425" description="alpha-L-fucosidase" evidence="6">
    <location>
        <begin position="36"/>
        <end position="715"/>
    </location>
</feature>
<evidence type="ECO:0000256" key="2">
    <source>
        <dbReference type="ARBA" id="ARBA00012662"/>
    </source>
</evidence>
<sequence length="715" mass="77798">MPGSQPMSRPFLPSRRAVLATGAASSALSLVGASAGQVPAPQPWGAVPTARQLAWHEMAAYAFVHFSINTFTDREWGYGDESPALFSPTDFSADQIAGAAKAAGLTGLILTAKHHDGFCLWPTRYTEHCIRNSPYKNGQGDIVGEMAAACRRAGLRFGLYLSPWDRNHAEYGRPAYITYYRNQLRELLTGYGPLFEMWFDGANGGDGFYGGAREKRSIDAESYYDWTNTWALVRQYQPDAVIWGNWGRDAHGPWGADARWVGNEEGYAGDPCRATVGDTPYTQEIGEHGVRGGTHWRPAEVDVSLRPGWFWHAREDADVKSVGRLTRIYFESVGRGANLILNLPPDRRGRIPDHDAAVLKGWGDVLRATFGTDLAQGAMVQASAARGPGFDPGNVLDGRADSYWAPPDAARAADLTLEWSQARTFNVVRLREYLPLGQRIGAFTLEVWDEGQGNWAELARHTAIGSQRLVRLPAPVSTTRLRLRILDADACPAIREVALFRLPDLVEEPGIHRDRHGLVALSSDIPGAILHYTTDGEVPTLRSPLYQDPFPLPEGGVVQAICHLPRTGASSGVAMRRFDVSKADWRVVSATAPGAEAIIDEDPGSLWVTGGRDLPHEVVVDLGAMRPLKGITLLPAGQRPPGVGAPGDYRIEVSADGKTWGPVVAGEFANIAANTGEQRVMFPEVRTGRFLRLEITRAAGGEGQVAFAELGVVTR</sequence>
<dbReference type="InterPro" id="IPR000421">
    <property type="entry name" value="FA58C"/>
</dbReference>
<dbReference type="Gene3D" id="2.60.120.260">
    <property type="entry name" value="Galactose-binding domain-like"/>
    <property type="match status" value="2"/>
</dbReference>
<dbReference type="AlphaFoldDB" id="A0A248K2J8"/>
<dbReference type="InterPro" id="IPR017853">
    <property type="entry name" value="GH"/>
</dbReference>
<organism evidence="8 9">
    <name type="scientific">Nitrospirillum viridazoti CBAmc</name>
    <dbReference type="NCBI Taxonomy" id="1441467"/>
    <lineage>
        <taxon>Bacteria</taxon>
        <taxon>Pseudomonadati</taxon>
        <taxon>Pseudomonadota</taxon>
        <taxon>Alphaproteobacteria</taxon>
        <taxon>Rhodospirillales</taxon>
        <taxon>Azospirillaceae</taxon>
        <taxon>Nitrospirillum</taxon>
        <taxon>Nitrospirillum viridazoti</taxon>
    </lineage>
</organism>
<evidence type="ECO:0000256" key="3">
    <source>
        <dbReference type="ARBA" id="ARBA00022729"/>
    </source>
</evidence>
<gene>
    <name evidence="8" type="ORF">Y958_30070</name>
</gene>
<keyword evidence="9" id="KW-1185">Reference proteome</keyword>
<dbReference type="GO" id="GO:0005764">
    <property type="term" value="C:lysosome"/>
    <property type="evidence" value="ECO:0007669"/>
    <property type="project" value="TreeGrafter"/>
</dbReference>
<dbReference type="Pfam" id="PF00754">
    <property type="entry name" value="F5_F8_type_C"/>
    <property type="match status" value="2"/>
</dbReference>
<dbReference type="PROSITE" id="PS50022">
    <property type="entry name" value="FA58C_3"/>
    <property type="match status" value="1"/>
</dbReference>
<dbReference type="PROSITE" id="PS51318">
    <property type="entry name" value="TAT"/>
    <property type="match status" value="1"/>
</dbReference>
<dbReference type="Pfam" id="PF13290">
    <property type="entry name" value="CHB_HEX_C_1"/>
    <property type="match status" value="1"/>
</dbReference>
<dbReference type="Pfam" id="PF01120">
    <property type="entry name" value="Alpha_L_fucos"/>
    <property type="match status" value="1"/>
</dbReference>
<dbReference type="SMART" id="SM00812">
    <property type="entry name" value="Alpha_L_fucos"/>
    <property type="match status" value="1"/>
</dbReference>
<dbReference type="EMBL" id="CP022113">
    <property type="protein sequence ID" value="ASG25203.1"/>
    <property type="molecule type" value="Genomic_DNA"/>
</dbReference>
<evidence type="ECO:0000256" key="5">
    <source>
        <dbReference type="ARBA" id="ARBA00023295"/>
    </source>
</evidence>
<reference evidence="8 9" key="1">
    <citation type="submission" date="2017-06" db="EMBL/GenBank/DDBJ databases">
        <title>Complete genome sequence of Nitrospirillum amazonense strain CBAmC, an endophytic nitrogen-fixing and plant growth-promoting bacterium, isolated from sugarcane.</title>
        <authorList>
            <person name="Schwab S."/>
            <person name="dos Santos Teixeira K.R."/>
            <person name="Simoes Araujo J.L."/>
            <person name="Soares Vidal M."/>
            <person name="Borges de Freitas H.R."/>
            <person name="Rivello Crivelaro A.L."/>
            <person name="Bueno de Camargo Nunes A."/>
            <person name="dos Santos C.M."/>
            <person name="Palmeira da Silva Rosa D."/>
            <person name="da Silva Padilha D."/>
            <person name="da Silva E."/>
            <person name="Araujo Terra L."/>
            <person name="Soares Mendes V."/>
            <person name="Farinelli L."/>
            <person name="Magalhaes Cruz L."/>
            <person name="Baldani J.I."/>
        </authorList>
    </citation>
    <scope>NUCLEOTIDE SEQUENCE [LARGE SCALE GENOMIC DNA]</scope>
    <source>
        <strain evidence="8 9">CBAmC</strain>
    </source>
</reference>
<keyword evidence="3 6" id="KW-0732">Signal</keyword>
<dbReference type="GO" id="GO:0006004">
    <property type="term" value="P:fucose metabolic process"/>
    <property type="evidence" value="ECO:0007669"/>
    <property type="project" value="TreeGrafter"/>
</dbReference>
<dbReference type="InterPro" id="IPR057739">
    <property type="entry name" value="Glyco_hydro_29_N"/>
</dbReference>